<feature type="non-terminal residue" evidence="5">
    <location>
        <position position="90"/>
    </location>
</feature>
<dbReference type="SUPFAM" id="SSF51905">
    <property type="entry name" value="FAD/NAD(P)-binding domain"/>
    <property type="match status" value="1"/>
</dbReference>
<evidence type="ECO:0000313" key="5">
    <source>
        <dbReference type="EMBL" id="GAH65664.1"/>
    </source>
</evidence>
<feature type="domain" description="FAD/NAD(P)-binding" evidence="4">
    <location>
        <begin position="1"/>
        <end position="88"/>
    </location>
</feature>
<dbReference type="GO" id="GO:0016491">
    <property type="term" value="F:oxidoreductase activity"/>
    <property type="evidence" value="ECO:0007669"/>
    <property type="project" value="InterPro"/>
</dbReference>
<evidence type="ECO:0000256" key="3">
    <source>
        <dbReference type="ARBA" id="ARBA00022827"/>
    </source>
</evidence>
<dbReference type="PANTHER" id="PTHR43429">
    <property type="entry name" value="PYRIDINE NUCLEOTIDE-DISULFIDE OXIDOREDUCTASE DOMAIN-CONTAINING"/>
    <property type="match status" value="1"/>
</dbReference>
<comment type="caution">
    <text evidence="5">The sequence shown here is derived from an EMBL/GenBank/DDBJ whole genome shotgun (WGS) entry which is preliminary data.</text>
</comment>
<evidence type="ECO:0000256" key="2">
    <source>
        <dbReference type="ARBA" id="ARBA00022630"/>
    </source>
</evidence>
<keyword evidence="3" id="KW-0274">FAD</keyword>
<dbReference type="InterPro" id="IPR023753">
    <property type="entry name" value="FAD/NAD-binding_dom"/>
</dbReference>
<dbReference type="EMBL" id="BARU01025373">
    <property type="protein sequence ID" value="GAH65664.1"/>
    <property type="molecule type" value="Genomic_DNA"/>
</dbReference>
<proteinExistence type="predicted"/>
<name>X1IHR0_9ZZZZ</name>
<dbReference type="InterPro" id="IPR036188">
    <property type="entry name" value="FAD/NAD-bd_sf"/>
</dbReference>
<reference evidence="5" key="1">
    <citation type="journal article" date="2014" name="Front. Microbiol.">
        <title>High frequency of phylogenetically diverse reductive dehalogenase-homologous genes in deep subseafloor sedimentary metagenomes.</title>
        <authorList>
            <person name="Kawai M."/>
            <person name="Futagami T."/>
            <person name="Toyoda A."/>
            <person name="Takaki Y."/>
            <person name="Nishi S."/>
            <person name="Hori S."/>
            <person name="Arai W."/>
            <person name="Tsubouchi T."/>
            <person name="Morono Y."/>
            <person name="Uchiyama I."/>
            <person name="Ito T."/>
            <person name="Fujiyama A."/>
            <person name="Inagaki F."/>
            <person name="Takami H."/>
        </authorList>
    </citation>
    <scope>NUCLEOTIDE SEQUENCE</scope>
    <source>
        <strain evidence="5">Expedition CK06-06</strain>
    </source>
</reference>
<dbReference type="Gene3D" id="3.50.50.60">
    <property type="entry name" value="FAD/NAD(P)-binding domain"/>
    <property type="match status" value="1"/>
</dbReference>
<protein>
    <recommendedName>
        <fullName evidence="4">FAD/NAD(P)-binding domain-containing protein</fullName>
    </recommendedName>
</protein>
<dbReference type="PANTHER" id="PTHR43429:SF3">
    <property type="entry name" value="NITRITE REDUCTASE [NAD(P)H]"/>
    <property type="match status" value="1"/>
</dbReference>
<comment type="cofactor">
    <cofactor evidence="1">
        <name>FAD</name>
        <dbReference type="ChEBI" id="CHEBI:57692"/>
    </cofactor>
</comment>
<accession>X1IHR0</accession>
<organism evidence="5">
    <name type="scientific">marine sediment metagenome</name>
    <dbReference type="NCBI Taxonomy" id="412755"/>
    <lineage>
        <taxon>unclassified sequences</taxon>
        <taxon>metagenomes</taxon>
        <taxon>ecological metagenomes</taxon>
    </lineage>
</organism>
<dbReference type="InterPro" id="IPR050260">
    <property type="entry name" value="FAD-bd_OxRdtase"/>
</dbReference>
<sequence>MHIVVIGNGVAGNNAASIAGKFNCEVAILSEEAFPEYSACALPYYLSGEIARQRIFLNQDKRSSEDGIRTILGKKVERIHVENQEVVFEG</sequence>
<evidence type="ECO:0000259" key="4">
    <source>
        <dbReference type="Pfam" id="PF07992"/>
    </source>
</evidence>
<dbReference type="AlphaFoldDB" id="X1IHR0"/>
<dbReference type="Pfam" id="PF07992">
    <property type="entry name" value="Pyr_redox_2"/>
    <property type="match status" value="1"/>
</dbReference>
<evidence type="ECO:0000256" key="1">
    <source>
        <dbReference type="ARBA" id="ARBA00001974"/>
    </source>
</evidence>
<keyword evidence="2" id="KW-0285">Flavoprotein</keyword>
<gene>
    <name evidence="5" type="ORF">S03H2_40891</name>
</gene>